<dbReference type="InterPro" id="IPR014720">
    <property type="entry name" value="dsRBD_dom"/>
</dbReference>
<organism evidence="5 6">
    <name type="scientific">Tieghemiomyces parasiticus</name>
    <dbReference type="NCBI Taxonomy" id="78921"/>
    <lineage>
        <taxon>Eukaryota</taxon>
        <taxon>Fungi</taxon>
        <taxon>Fungi incertae sedis</taxon>
        <taxon>Zoopagomycota</taxon>
        <taxon>Kickxellomycotina</taxon>
        <taxon>Dimargaritomycetes</taxon>
        <taxon>Dimargaritales</taxon>
        <taxon>Dimargaritaceae</taxon>
        <taxon>Tieghemiomyces</taxon>
    </lineage>
</organism>
<keyword evidence="6" id="KW-1185">Reference proteome</keyword>
<dbReference type="CDD" id="cd22677">
    <property type="entry name" value="FHA_Kanadaptin"/>
    <property type="match status" value="1"/>
</dbReference>
<accession>A0A9W8E239</accession>
<feature type="domain" description="DRBM" evidence="4">
    <location>
        <begin position="184"/>
        <end position="259"/>
    </location>
</feature>
<dbReference type="AlphaFoldDB" id="A0A9W8E239"/>
<evidence type="ECO:0000313" key="6">
    <source>
        <dbReference type="Proteomes" id="UP001150569"/>
    </source>
</evidence>
<feature type="compositionally biased region" description="Basic and acidic residues" evidence="2">
    <location>
        <begin position="309"/>
        <end position="321"/>
    </location>
</feature>
<evidence type="ECO:0000259" key="3">
    <source>
        <dbReference type="PROSITE" id="PS50006"/>
    </source>
</evidence>
<reference evidence="5" key="1">
    <citation type="submission" date="2022-07" db="EMBL/GenBank/DDBJ databases">
        <title>Phylogenomic reconstructions and comparative analyses of Kickxellomycotina fungi.</title>
        <authorList>
            <person name="Reynolds N.K."/>
            <person name="Stajich J.E."/>
            <person name="Barry K."/>
            <person name="Grigoriev I.V."/>
            <person name="Crous P."/>
            <person name="Smith M.E."/>
        </authorList>
    </citation>
    <scope>NUCLEOTIDE SEQUENCE</scope>
    <source>
        <strain evidence="5">RSA 861</strain>
    </source>
</reference>
<evidence type="ECO:0000259" key="4">
    <source>
        <dbReference type="PROSITE" id="PS50137"/>
    </source>
</evidence>
<dbReference type="GO" id="GO:0003723">
    <property type="term" value="F:RNA binding"/>
    <property type="evidence" value="ECO:0007669"/>
    <property type="project" value="UniProtKB-UniRule"/>
</dbReference>
<dbReference type="PANTHER" id="PTHR23308">
    <property type="entry name" value="NUCLEAR INHIBITOR OF PROTEIN PHOSPHATASE-1"/>
    <property type="match status" value="1"/>
</dbReference>
<feature type="region of interest" description="Disordered" evidence="2">
    <location>
        <begin position="364"/>
        <end position="386"/>
    </location>
</feature>
<dbReference type="InterPro" id="IPR050923">
    <property type="entry name" value="Cell_Proc_Reg/RNA_Proc"/>
</dbReference>
<feature type="compositionally biased region" description="Gly residues" evidence="2">
    <location>
        <begin position="263"/>
        <end position="274"/>
    </location>
</feature>
<comment type="caution">
    <text evidence="5">The sequence shown here is derived from an EMBL/GenBank/DDBJ whole genome shotgun (WGS) entry which is preliminary data.</text>
</comment>
<feature type="domain" description="FHA" evidence="3">
    <location>
        <begin position="58"/>
        <end position="109"/>
    </location>
</feature>
<dbReference type="InterPro" id="IPR008984">
    <property type="entry name" value="SMAD_FHA_dom_sf"/>
</dbReference>
<evidence type="ECO:0000313" key="5">
    <source>
        <dbReference type="EMBL" id="KAJ1929363.1"/>
    </source>
</evidence>
<dbReference type="PROSITE" id="PS50006">
    <property type="entry name" value="FHA_DOMAIN"/>
    <property type="match status" value="1"/>
</dbReference>
<name>A0A9W8E239_9FUNG</name>
<feature type="region of interest" description="Disordered" evidence="2">
    <location>
        <begin position="1"/>
        <end position="30"/>
    </location>
</feature>
<dbReference type="PROSITE" id="PS50137">
    <property type="entry name" value="DS_RBD"/>
    <property type="match status" value="1"/>
</dbReference>
<dbReference type="Pfam" id="PF00498">
    <property type="entry name" value="FHA"/>
    <property type="match status" value="1"/>
</dbReference>
<evidence type="ECO:0000256" key="2">
    <source>
        <dbReference type="SAM" id="MobiDB-lite"/>
    </source>
</evidence>
<keyword evidence="1" id="KW-0694">RNA-binding</keyword>
<evidence type="ECO:0008006" key="7">
    <source>
        <dbReference type="Google" id="ProtNLM"/>
    </source>
</evidence>
<protein>
    <recommendedName>
        <fullName evidence="7">FHA domain-containing protein</fullName>
    </recommendedName>
</protein>
<evidence type="ECO:0000256" key="1">
    <source>
        <dbReference type="PROSITE-ProRule" id="PRU00266"/>
    </source>
</evidence>
<sequence length="424" mass="46394">MSLPEQKAGAAEHPTAPRLPYTAPEGSRAPPSPSYYFEVIKSGVSLEPIDLALNVSFLVVGRLPICDVSLEHPSVSRYHAVIQFYGTAAGPALYDLGSAHGTYVNRRRLPPRTYQAVHVGDHVVFGESTRVYVLQSSLPPEPFIEPPVIALAHHRPPKREAPVAAPPDAAEAVASSKVPFYAKDPRRVLRDFLERSGYDDDLRFRTVDPDQTGEDFVTYVVLPPELLTGVDAEFSPGRDRKKKASQSQAALHACEELTRLQLLGGGPDGAGGEPGETATEARRKRIREMFGEEDDADENDPYYDRTDTVVKSRCPRKDRTTRGTNADVVANSAPGTSAIVTLMSLETSHSRLAQRLAEIRAELAKAPSGTGQQAAEGNDDEDDLDAYMRQITTDVHQGLRLEMARLEQVSYEQEPRSLLGQADT</sequence>
<dbReference type="SMART" id="SM00240">
    <property type="entry name" value="FHA"/>
    <property type="match status" value="1"/>
</dbReference>
<gene>
    <name evidence="5" type="ORF">IWQ60_001226</name>
</gene>
<proteinExistence type="predicted"/>
<feature type="region of interest" description="Disordered" evidence="2">
    <location>
        <begin position="262"/>
        <end position="281"/>
    </location>
</feature>
<dbReference type="SUPFAM" id="SSF49879">
    <property type="entry name" value="SMAD/FHA domain"/>
    <property type="match status" value="1"/>
</dbReference>
<feature type="region of interest" description="Disordered" evidence="2">
    <location>
        <begin position="309"/>
        <end position="329"/>
    </location>
</feature>
<dbReference type="InterPro" id="IPR000253">
    <property type="entry name" value="FHA_dom"/>
</dbReference>
<dbReference type="OrthoDB" id="444265at2759"/>
<dbReference type="EMBL" id="JANBPT010000037">
    <property type="protein sequence ID" value="KAJ1929363.1"/>
    <property type="molecule type" value="Genomic_DNA"/>
</dbReference>
<dbReference type="Gene3D" id="2.60.200.20">
    <property type="match status" value="1"/>
</dbReference>
<dbReference type="Proteomes" id="UP001150569">
    <property type="component" value="Unassembled WGS sequence"/>
</dbReference>